<feature type="domain" description="UvrC family homology region profile" evidence="3">
    <location>
        <begin position="247"/>
        <end position="388"/>
    </location>
</feature>
<dbReference type="SUPFAM" id="SSF46600">
    <property type="entry name" value="C-terminal UvrC-binding domain of UvrB"/>
    <property type="match status" value="1"/>
</dbReference>
<dbReference type="InterPro" id="IPR000305">
    <property type="entry name" value="GIY-YIG_endonuc"/>
</dbReference>
<dbReference type="PANTHER" id="PTHR30562:SF1">
    <property type="entry name" value="UVRABC SYSTEM PROTEIN C"/>
    <property type="match status" value="1"/>
</dbReference>
<name>A0A1G2CVK8_9BACT</name>
<dbReference type="Pfam" id="PF01541">
    <property type="entry name" value="GIY-YIG"/>
    <property type="match status" value="1"/>
</dbReference>
<dbReference type="GO" id="GO:0009381">
    <property type="term" value="F:excinuclease ABC activity"/>
    <property type="evidence" value="ECO:0007669"/>
    <property type="project" value="InterPro"/>
</dbReference>
<dbReference type="PROSITE" id="PS50165">
    <property type="entry name" value="UVRC"/>
    <property type="match status" value="1"/>
</dbReference>
<organism evidence="4 5">
    <name type="scientific">Candidatus Lloydbacteria bacterium RIFCSPHIGHO2_01_FULL_41_20</name>
    <dbReference type="NCBI Taxonomy" id="1798657"/>
    <lineage>
        <taxon>Bacteria</taxon>
        <taxon>Candidatus Lloydiibacteriota</taxon>
    </lineage>
</organism>
<dbReference type="Gene3D" id="3.40.1440.10">
    <property type="entry name" value="GIY-YIG endonuclease"/>
    <property type="match status" value="1"/>
</dbReference>
<sequence length="458" mass="52546">MKYQALKNIKLPDFPGVYFFIGAKSGEKENILYIGKAVSLRDRVKSYFGDDILKTRGLHIANMVTLAKTVRFTKTDSVLEALLLENKLIKKFKPKYNTKEKDDKSFNYVVITNELFPRVLIMRGRNLKDKLKTKNLPAKIFTGQKFKWASKSQTIYGPFPHGTLLRDAMKIIRKIFPYRDMCSPAIISQLGITNTKNFLEKEIKAGKPNQGKPCFNRQIGLCPGVCVGEISEKEYGKIIKGLKFFFEGKKKEILRSLEKEMKENANKLLFEKADIIKKRIFALKHIKDISLIKDIPEKFLTDKIFRIEAYDVAHISGVSRVGAMAVLENGESARNEYRKFKLQGKGLGDTDGLQEILSRRLNHHEWSFPNLIVVDGGIAQKRVAENLIKKNRYSIPVVAVVKNKKHKPERILGITETVDNYEKEILLSNSEAHRFAVTFHRERRSRVLKVKKNKTGVQ</sequence>
<dbReference type="InterPro" id="IPR038476">
    <property type="entry name" value="UvrC_RNase_H_dom_sf"/>
</dbReference>
<accession>A0A1G2CVK8</accession>
<dbReference type="SUPFAM" id="SSF82771">
    <property type="entry name" value="GIY-YIG endonuclease"/>
    <property type="match status" value="1"/>
</dbReference>
<evidence type="ECO:0008006" key="6">
    <source>
        <dbReference type="Google" id="ProtNLM"/>
    </source>
</evidence>
<dbReference type="GO" id="GO:0009380">
    <property type="term" value="C:excinuclease repair complex"/>
    <property type="evidence" value="ECO:0007669"/>
    <property type="project" value="TreeGrafter"/>
</dbReference>
<dbReference type="InterPro" id="IPR036876">
    <property type="entry name" value="UVR_dom_sf"/>
</dbReference>
<dbReference type="PANTHER" id="PTHR30562">
    <property type="entry name" value="UVRC/OXIDOREDUCTASE"/>
    <property type="match status" value="1"/>
</dbReference>
<gene>
    <name evidence="4" type="ORF">A2648_02875</name>
</gene>
<dbReference type="AlphaFoldDB" id="A0A1G2CVK8"/>
<dbReference type="GO" id="GO:0006289">
    <property type="term" value="P:nucleotide-excision repair"/>
    <property type="evidence" value="ECO:0007669"/>
    <property type="project" value="InterPro"/>
</dbReference>
<feature type="domain" description="UVR" evidence="1">
    <location>
        <begin position="251"/>
        <end position="286"/>
    </location>
</feature>
<dbReference type="PROSITE" id="PS50164">
    <property type="entry name" value="GIY_YIG"/>
    <property type="match status" value="1"/>
</dbReference>
<evidence type="ECO:0000259" key="3">
    <source>
        <dbReference type="PROSITE" id="PS50165"/>
    </source>
</evidence>
<protein>
    <recommendedName>
        <fullName evidence="6">Excinuclease ABC subunit C</fullName>
    </recommendedName>
</protein>
<dbReference type="PROSITE" id="PS50151">
    <property type="entry name" value="UVR"/>
    <property type="match status" value="1"/>
</dbReference>
<proteinExistence type="predicted"/>
<dbReference type="SMART" id="SM00465">
    <property type="entry name" value="GIYc"/>
    <property type="match status" value="1"/>
</dbReference>
<comment type="caution">
    <text evidence="4">The sequence shown here is derived from an EMBL/GenBank/DDBJ whole genome shotgun (WGS) entry which is preliminary data.</text>
</comment>
<dbReference type="InterPro" id="IPR001162">
    <property type="entry name" value="UvrC_RNase_H_dom"/>
</dbReference>
<dbReference type="InterPro" id="IPR035901">
    <property type="entry name" value="GIY-YIG_endonuc_sf"/>
</dbReference>
<reference evidence="4 5" key="1">
    <citation type="journal article" date="2016" name="Nat. Commun.">
        <title>Thousands of microbial genomes shed light on interconnected biogeochemical processes in an aquifer system.</title>
        <authorList>
            <person name="Anantharaman K."/>
            <person name="Brown C.T."/>
            <person name="Hug L.A."/>
            <person name="Sharon I."/>
            <person name="Castelle C.J."/>
            <person name="Probst A.J."/>
            <person name="Thomas B.C."/>
            <person name="Singh A."/>
            <person name="Wilkins M.J."/>
            <person name="Karaoz U."/>
            <person name="Brodie E.L."/>
            <person name="Williams K.H."/>
            <person name="Hubbard S.S."/>
            <person name="Banfield J.F."/>
        </authorList>
    </citation>
    <scope>NUCLEOTIDE SEQUENCE [LARGE SCALE GENOMIC DNA]</scope>
</reference>
<dbReference type="InterPro" id="IPR050066">
    <property type="entry name" value="UvrABC_protein_C"/>
</dbReference>
<dbReference type="CDD" id="cd10434">
    <property type="entry name" value="GIY-YIG_UvrC_Cho"/>
    <property type="match status" value="1"/>
</dbReference>
<dbReference type="STRING" id="1798657.A2648_02875"/>
<dbReference type="Pfam" id="PF08459">
    <property type="entry name" value="UvrC_RNaseH_dom"/>
    <property type="match status" value="1"/>
</dbReference>
<evidence type="ECO:0000259" key="1">
    <source>
        <dbReference type="PROSITE" id="PS50151"/>
    </source>
</evidence>
<dbReference type="Proteomes" id="UP000178841">
    <property type="component" value="Unassembled WGS sequence"/>
</dbReference>
<dbReference type="InterPro" id="IPR001943">
    <property type="entry name" value="UVR_dom"/>
</dbReference>
<evidence type="ECO:0000313" key="5">
    <source>
        <dbReference type="Proteomes" id="UP000178841"/>
    </source>
</evidence>
<dbReference type="Gene3D" id="3.30.420.340">
    <property type="entry name" value="UvrC, RNAse H endonuclease domain"/>
    <property type="match status" value="1"/>
</dbReference>
<evidence type="ECO:0000259" key="2">
    <source>
        <dbReference type="PROSITE" id="PS50164"/>
    </source>
</evidence>
<feature type="domain" description="GIY-YIG" evidence="2">
    <location>
        <begin position="13"/>
        <end position="98"/>
    </location>
</feature>
<dbReference type="InterPro" id="IPR047296">
    <property type="entry name" value="GIY-YIG_UvrC_Cho"/>
</dbReference>
<dbReference type="EMBL" id="MHLH01000002">
    <property type="protein sequence ID" value="OGZ04760.1"/>
    <property type="molecule type" value="Genomic_DNA"/>
</dbReference>
<evidence type="ECO:0000313" key="4">
    <source>
        <dbReference type="EMBL" id="OGZ04760.1"/>
    </source>
</evidence>